<protein>
    <recommendedName>
        <fullName evidence="4">YbaB/EbfC family DNA-binding protein</fullName>
    </recommendedName>
</protein>
<accession>A0ABU1HXG6</accession>
<gene>
    <name evidence="2" type="ORF">QE375_003498</name>
</gene>
<organism evidence="2 3">
    <name type="scientific">Microbacterium foliorum</name>
    <dbReference type="NCBI Taxonomy" id="104336"/>
    <lineage>
        <taxon>Bacteria</taxon>
        <taxon>Bacillati</taxon>
        <taxon>Actinomycetota</taxon>
        <taxon>Actinomycetes</taxon>
        <taxon>Micrococcales</taxon>
        <taxon>Microbacteriaceae</taxon>
        <taxon>Microbacterium</taxon>
    </lineage>
</organism>
<name>A0ABU1HXG6_9MICO</name>
<feature type="compositionally biased region" description="Polar residues" evidence="1">
    <location>
        <begin position="1"/>
        <end position="12"/>
    </location>
</feature>
<evidence type="ECO:0000256" key="1">
    <source>
        <dbReference type="SAM" id="MobiDB-lite"/>
    </source>
</evidence>
<proteinExistence type="predicted"/>
<feature type="compositionally biased region" description="Basic and acidic residues" evidence="1">
    <location>
        <begin position="73"/>
        <end position="88"/>
    </location>
</feature>
<sequence>MSWNPYASTTESAGDADDSHAGVDDTETVTVTLHDDGDLDELTIVDDWRSRIDPESLAGAVFTAYSRAERARLDDERERARLDAERTGGAETPGAPVSSVPDIPAELLIEVTREQADYVATFDESLRQHRPLTSADGNVTVTAVGGSLGDVAFDSTWLRFAVGHDIAETARPLVAQAIRTGAEIEQDMRQRFPAVTEFKRLRALKAAARRS</sequence>
<dbReference type="EMBL" id="JAVIZQ010000001">
    <property type="protein sequence ID" value="MDR6143944.1"/>
    <property type="molecule type" value="Genomic_DNA"/>
</dbReference>
<evidence type="ECO:0008006" key="4">
    <source>
        <dbReference type="Google" id="ProtNLM"/>
    </source>
</evidence>
<dbReference type="RefSeq" id="WP_309693617.1">
    <property type="nucleotide sequence ID" value="NZ_JAVIZQ010000001.1"/>
</dbReference>
<dbReference type="Proteomes" id="UP001249291">
    <property type="component" value="Unassembled WGS sequence"/>
</dbReference>
<evidence type="ECO:0000313" key="2">
    <source>
        <dbReference type="EMBL" id="MDR6143944.1"/>
    </source>
</evidence>
<feature type="region of interest" description="Disordered" evidence="1">
    <location>
        <begin position="73"/>
        <end position="100"/>
    </location>
</feature>
<keyword evidence="3" id="KW-1185">Reference proteome</keyword>
<reference evidence="2 3" key="1">
    <citation type="submission" date="2023-08" db="EMBL/GenBank/DDBJ databases">
        <title>Functional and genomic diversity of the sorghum phyllosphere microbiome.</title>
        <authorList>
            <person name="Shade A."/>
        </authorList>
    </citation>
    <scope>NUCLEOTIDE SEQUENCE [LARGE SCALE GENOMIC DNA]</scope>
    <source>
        <strain evidence="2 3">SORGH_AS_0445</strain>
    </source>
</reference>
<evidence type="ECO:0000313" key="3">
    <source>
        <dbReference type="Proteomes" id="UP001249291"/>
    </source>
</evidence>
<feature type="region of interest" description="Disordered" evidence="1">
    <location>
        <begin position="1"/>
        <end position="25"/>
    </location>
</feature>
<comment type="caution">
    <text evidence="2">The sequence shown here is derived from an EMBL/GenBank/DDBJ whole genome shotgun (WGS) entry which is preliminary data.</text>
</comment>